<dbReference type="InterPro" id="IPR041698">
    <property type="entry name" value="Methyltransf_25"/>
</dbReference>
<dbReference type="PANTHER" id="PTHR44942">
    <property type="entry name" value="METHYLTRANSF_11 DOMAIN-CONTAINING PROTEIN"/>
    <property type="match status" value="1"/>
</dbReference>
<protein>
    <submittedName>
        <fullName evidence="4">Methyltransferase family protein</fullName>
    </submittedName>
</protein>
<dbReference type="InterPro" id="IPR029063">
    <property type="entry name" value="SAM-dependent_MTases_sf"/>
</dbReference>
<accession>A0A2P8DF63</accession>
<dbReference type="SUPFAM" id="SSF53335">
    <property type="entry name" value="S-adenosyl-L-methionine-dependent methyltransferases"/>
    <property type="match status" value="1"/>
</dbReference>
<gene>
    <name evidence="4" type="ORF">CLV63_11317</name>
</gene>
<dbReference type="InterPro" id="IPR051052">
    <property type="entry name" value="Diverse_substrate_MTase"/>
</dbReference>
<dbReference type="GO" id="GO:0032259">
    <property type="term" value="P:methylation"/>
    <property type="evidence" value="ECO:0007669"/>
    <property type="project" value="UniProtKB-KW"/>
</dbReference>
<reference evidence="4 5" key="1">
    <citation type="submission" date="2018-03" db="EMBL/GenBank/DDBJ databases">
        <title>Genomic Encyclopedia of Archaeal and Bacterial Type Strains, Phase II (KMG-II): from individual species to whole genera.</title>
        <authorList>
            <person name="Goeker M."/>
        </authorList>
    </citation>
    <scope>NUCLEOTIDE SEQUENCE [LARGE SCALE GENOMIC DNA]</scope>
    <source>
        <strain evidence="4 5">DSM 45312</strain>
    </source>
</reference>
<keyword evidence="2 4" id="KW-0808">Transferase</keyword>
<dbReference type="EMBL" id="PYGA01000013">
    <property type="protein sequence ID" value="PSK95854.1"/>
    <property type="molecule type" value="Genomic_DNA"/>
</dbReference>
<dbReference type="AlphaFoldDB" id="A0A2P8DF63"/>
<feature type="domain" description="Methyltransferase" evidence="3">
    <location>
        <begin position="46"/>
        <end position="136"/>
    </location>
</feature>
<proteinExistence type="predicted"/>
<evidence type="ECO:0000313" key="5">
    <source>
        <dbReference type="Proteomes" id="UP000240542"/>
    </source>
</evidence>
<evidence type="ECO:0000256" key="1">
    <source>
        <dbReference type="ARBA" id="ARBA00022603"/>
    </source>
</evidence>
<organism evidence="4 5">
    <name type="scientific">Murinocardiopsis flavida</name>
    <dbReference type="NCBI Taxonomy" id="645275"/>
    <lineage>
        <taxon>Bacteria</taxon>
        <taxon>Bacillati</taxon>
        <taxon>Actinomycetota</taxon>
        <taxon>Actinomycetes</taxon>
        <taxon>Streptosporangiales</taxon>
        <taxon>Nocardiopsidaceae</taxon>
        <taxon>Murinocardiopsis</taxon>
    </lineage>
</organism>
<comment type="caution">
    <text evidence="4">The sequence shown here is derived from an EMBL/GenBank/DDBJ whole genome shotgun (WGS) entry which is preliminary data.</text>
</comment>
<dbReference type="PANTHER" id="PTHR44942:SF4">
    <property type="entry name" value="METHYLTRANSFERASE TYPE 11 DOMAIN-CONTAINING PROTEIN"/>
    <property type="match status" value="1"/>
</dbReference>
<keyword evidence="5" id="KW-1185">Reference proteome</keyword>
<evidence type="ECO:0000259" key="3">
    <source>
        <dbReference type="Pfam" id="PF13649"/>
    </source>
</evidence>
<dbReference type="RefSeq" id="WP_211301357.1">
    <property type="nucleotide sequence ID" value="NZ_PYGA01000013.1"/>
</dbReference>
<keyword evidence="1 4" id="KW-0489">Methyltransferase</keyword>
<evidence type="ECO:0000313" key="4">
    <source>
        <dbReference type="EMBL" id="PSK95854.1"/>
    </source>
</evidence>
<name>A0A2P8DF63_9ACTN</name>
<dbReference type="Pfam" id="PF13649">
    <property type="entry name" value="Methyltransf_25"/>
    <property type="match status" value="1"/>
</dbReference>
<sequence length="264" mass="29128">MDDSLRELRATFTEDADLYDRMRPGYPARMFDDLAALTGIGAHGRVLEIGCGTGQATAPMAERGLRIVAVELGEAMAAVARRNLAGHPRAEVVISAFEDWPLPAEPFDAVVSATAFHWVDPDVRVRKAADALRVGGALATVSTHHVAGGSEALFNELQDCYERFDPATPPGLRLRPAADILEDRAEPPGSERFGPAEFRRYEWELTYTTGEYLDLLRTYSGHRALAPEARRGLLDCIAARIDREHGGYITKRYLTELRVAHRTV</sequence>
<dbReference type="GO" id="GO:0008168">
    <property type="term" value="F:methyltransferase activity"/>
    <property type="evidence" value="ECO:0007669"/>
    <property type="project" value="UniProtKB-KW"/>
</dbReference>
<dbReference type="Gene3D" id="3.40.50.150">
    <property type="entry name" value="Vaccinia Virus protein VP39"/>
    <property type="match status" value="1"/>
</dbReference>
<dbReference type="Proteomes" id="UP000240542">
    <property type="component" value="Unassembled WGS sequence"/>
</dbReference>
<dbReference type="CDD" id="cd02440">
    <property type="entry name" value="AdoMet_MTases"/>
    <property type="match status" value="1"/>
</dbReference>
<evidence type="ECO:0000256" key="2">
    <source>
        <dbReference type="ARBA" id="ARBA00022679"/>
    </source>
</evidence>